<dbReference type="InterPro" id="IPR006665">
    <property type="entry name" value="OmpA-like"/>
</dbReference>
<feature type="region of interest" description="Disordered" evidence="2">
    <location>
        <begin position="1"/>
        <end position="23"/>
    </location>
</feature>
<dbReference type="PROSITE" id="PS51123">
    <property type="entry name" value="OMPA_2"/>
    <property type="match status" value="1"/>
</dbReference>
<comment type="caution">
    <text evidence="4">The sequence shown here is derived from an EMBL/GenBank/DDBJ whole genome shotgun (WGS) entry which is preliminary data.</text>
</comment>
<evidence type="ECO:0000259" key="3">
    <source>
        <dbReference type="PROSITE" id="PS51123"/>
    </source>
</evidence>
<dbReference type="AlphaFoldDB" id="A0A318GXC1"/>
<keyword evidence="1" id="KW-0472">Membrane</keyword>
<dbReference type="Proteomes" id="UP000247811">
    <property type="component" value="Unassembled WGS sequence"/>
</dbReference>
<sequence length="47" mass="5115">MKISATGRGETMPVTQPQDCKGNTPNARLIACLQADRRVEIEVTGTR</sequence>
<protein>
    <recommendedName>
        <fullName evidence="3">OmpA-like domain-containing protein</fullName>
    </recommendedName>
</protein>
<evidence type="ECO:0000313" key="4">
    <source>
        <dbReference type="EMBL" id="PXW94428.1"/>
    </source>
</evidence>
<reference evidence="4 5" key="1">
    <citation type="submission" date="2018-05" db="EMBL/GenBank/DDBJ databases">
        <title>Genomic Encyclopedia of Type Strains, Phase IV (KMG-IV): sequencing the most valuable type-strain genomes for metagenomic binning, comparative biology and taxonomic classification.</title>
        <authorList>
            <person name="Goeker M."/>
        </authorList>
    </citation>
    <scope>NUCLEOTIDE SEQUENCE [LARGE SCALE GENOMIC DNA]</scope>
    <source>
        <strain evidence="4 5">DSM 566</strain>
    </source>
</reference>
<evidence type="ECO:0000256" key="2">
    <source>
        <dbReference type="SAM" id="MobiDB-lite"/>
    </source>
</evidence>
<dbReference type="Gene3D" id="3.30.1330.60">
    <property type="entry name" value="OmpA-like domain"/>
    <property type="match status" value="1"/>
</dbReference>
<evidence type="ECO:0000313" key="5">
    <source>
        <dbReference type="Proteomes" id="UP000247811"/>
    </source>
</evidence>
<dbReference type="GO" id="GO:0016020">
    <property type="term" value="C:membrane"/>
    <property type="evidence" value="ECO:0007669"/>
    <property type="project" value="UniProtKB-UniRule"/>
</dbReference>
<gene>
    <name evidence="4" type="ORF">C7444_114127</name>
</gene>
<keyword evidence="5" id="KW-1185">Reference proteome</keyword>
<name>A0A318GXC1_9BURK</name>
<dbReference type="EMBL" id="QJJS01000014">
    <property type="protein sequence ID" value="PXW94428.1"/>
    <property type="molecule type" value="Genomic_DNA"/>
</dbReference>
<proteinExistence type="predicted"/>
<dbReference type="InterPro" id="IPR036737">
    <property type="entry name" value="OmpA-like_sf"/>
</dbReference>
<organism evidence="4 5">
    <name type="scientific">Sphaerotilus hippei</name>
    <dbReference type="NCBI Taxonomy" id="744406"/>
    <lineage>
        <taxon>Bacteria</taxon>
        <taxon>Pseudomonadati</taxon>
        <taxon>Pseudomonadota</taxon>
        <taxon>Betaproteobacteria</taxon>
        <taxon>Burkholderiales</taxon>
        <taxon>Sphaerotilaceae</taxon>
        <taxon>Sphaerotilus</taxon>
    </lineage>
</organism>
<accession>A0A318GXC1</accession>
<evidence type="ECO:0000256" key="1">
    <source>
        <dbReference type="PROSITE-ProRule" id="PRU00473"/>
    </source>
</evidence>
<feature type="compositionally biased region" description="Polar residues" evidence="2">
    <location>
        <begin position="13"/>
        <end position="23"/>
    </location>
</feature>
<feature type="domain" description="OmpA-like" evidence="3">
    <location>
        <begin position="1"/>
        <end position="47"/>
    </location>
</feature>
<dbReference type="SUPFAM" id="SSF103088">
    <property type="entry name" value="OmpA-like"/>
    <property type="match status" value="1"/>
</dbReference>